<gene>
    <name evidence="2" type="ORF">GSH16_03680</name>
</gene>
<dbReference type="InterPro" id="IPR052516">
    <property type="entry name" value="N-heterocyclic_Hydroxylase"/>
</dbReference>
<dbReference type="Pfam" id="PF20256">
    <property type="entry name" value="MoCoBD_2"/>
    <property type="match status" value="2"/>
</dbReference>
<dbReference type="InterPro" id="IPR000674">
    <property type="entry name" value="Ald_Oxase/Xan_DH_a/b"/>
</dbReference>
<dbReference type="PANTHER" id="PTHR47495">
    <property type="entry name" value="ALDEHYDE DEHYDROGENASE"/>
    <property type="match status" value="1"/>
</dbReference>
<dbReference type="EMBL" id="WUWG01000001">
    <property type="protein sequence ID" value="MXU64536.1"/>
    <property type="molecule type" value="Genomic_DNA"/>
</dbReference>
<proteinExistence type="predicted"/>
<dbReference type="SUPFAM" id="SSF56003">
    <property type="entry name" value="Molybdenum cofactor-binding domain"/>
    <property type="match status" value="2"/>
</dbReference>
<evidence type="ECO:0000259" key="1">
    <source>
        <dbReference type="SMART" id="SM01008"/>
    </source>
</evidence>
<evidence type="ECO:0000313" key="2">
    <source>
        <dbReference type="EMBL" id="MXU64536.1"/>
    </source>
</evidence>
<dbReference type="RefSeq" id="WP_160852013.1">
    <property type="nucleotide sequence ID" value="NZ_WUWG01000001.1"/>
</dbReference>
<dbReference type="PANTHER" id="PTHR47495:SF2">
    <property type="entry name" value="ALDEHYDE DEHYDROGENASE"/>
    <property type="match status" value="1"/>
</dbReference>
<evidence type="ECO:0000313" key="3">
    <source>
        <dbReference type="Proteomes" id="UP000436016"/>
    </source>
</evidence>
<dbReference type="InterPro" id="IPR006311">
    <property type="entry name" value="TAT_signal"/>
</dbReference>
<dbReference type="InterPro" id="IPR008274">
    <property type="entry name" value="AldOxase/xan_DH_MoCoBD1"/>
</dbReference>
<dbReference type="PIRSF" id="PIRSF036389">
    <property type="entry name" value="IOR_B"/>
    <property type="match status" value="1"/>
</dbReference>
<dbReference type="AlphaFoldDB" id="A0A6B0TKZ3"/>
<organism evidence="2 3">
    <name type="scientific">Oceanomicrobium pacificus</name>
    <dbReference type="NCBI Taxonomy" id="2692916"/>
    <lineage>
        <taxon>Bacteria</taxon>
        <taxon>Pseudomonadati</taxon>
        <taxon>Pseudomonadota</taxon>
        <taxon>Alphaproteobacteria</taxon>
        <taxon>Rhodobacterales</taxon>
        <taxon>Paracoccaceae</taxon>
        <taxon>Oceanomicrobium</taxon>
    </lineage>
</organism>
<dbReference type="SMART" id="SM01008">
    <property type="entry name" value="Ald_Xan_dh_C"/>
    <property type="match status" value="1"/>
</dbReference>
<name>A0A6B0TKZ3_9RHOB</name>
<keyword evidence="3" id="KW-1185">Reference proteome</keyword>
<comment type="caution">
    <text evidence="2">The sequence shown here is derived from an EMBL/GenBank/DDBJ whole genome shotgun (WGS) entry which is preliminary data.</text>
</comment>
<dbReference type="Gene3D" id="3.90.1170.50">
    <property type="entry name" value="Aldehyde oxidase/xanthine dehydrogenase, a/b hammerhead"/>
    <property type="match status" value="1"/>
</dbReference>
<sequence length="758" mass="79872">MGRAGKITRRVFLGVGAVAAGAVAFGYYKYKKPYANPLEAAAAEGDAVFNPYVVIAEDGTVTIIAPRAEMGQGVQTTLAALVAEEMDLTLDQVSVVHGPASAAYYNEAMLVEGGPFPVFDEGWMAEMTRSTMRIMSKFLALQVTGGSSATVDAFVKMREAGAAARIMLVEAAAAEWGVAADGLVTADGQVTDPASGQSLGYGPLAQAAVALAPPADVPLRPRADWKLLGQSQPRVDLREKVTGAPIFGIDVELPDMLHGTVKMSPRFWAGAASVDDSAALAVPGVRAVVPIETTTGRGFGIIADNTWAAFQGAEALDVTWEDAAYPADTEGQRAALDAAFAADPSFSLGGSGDAEAALGAAAEVIEAEYEVPYLAHATMEPMNATAQITDGKLEIWTGTQAPGIVQMACAGLLGIESEDVTVYTTRLGGGFGRRGEVDFPLYAAALARETGGRPIKVTWTREEDTRHDTYRPMAKARYRGALGEDGTLAAMEVRVASPSILKSVMARTFPSLSAGGPEKIVLEGAFDQPVTVPDSAYHAHLADLDIPVGFWRSVGNSFNGFFHESFLDEAARAAGKDPLDFRLAMMGDPAHAPARAVLERVADMSGWGGPAVPGRGRGIAHTLSFGTWVAQVVEVEMQDEAVKIDRVWCAADCGLVLDPQNVQAQMMSGIVFGLSQALGQEITFVDGEVEQGNFYDFDAMRMHQCPEIEVALLETAPKMGGAGEPGTPPAPAALANAIFDATGLRIRRMPLSHEIDFV</sequence>
<dbReference type="Proteomes" id="UP000436016">
    <property type="component" value="Unassembled WGS sequence"/>
</dbReference>
<dbReference type="InterPro" id="IPR037165">
    <property type="entry name" value="AldOxase/xan_DH_Mopterin-bd_sf"/>
</dbReference>
<reference evidence="2 3" key="1">
    <citation type="submission" date="2019-12" db="EMBL/GenBank/DDBJ databases">
        <title>Strain KN286 was isolated from seawater, which was collected from Caroline Seamount in the tropical western Pacific.</title>
        <authorList>
            <person name="Wang Q."/>
        </authorList>
    </citation>
    <scope>NUCLEOTIDE SEQUENCE [LARGE SCALE GENOMIC DNA]</scope>
    <source>
        <strain evidence="2 3">KN286</strain>
    </source>
</reference>
<dbReference type="Pfam" id="PF02738">
    <property type="entry name" value="MoCoBD_1"/>
    <property type="match status" value="1"/>
</dbReference>
<dbReference type="GO" id="GO:0016491">
    <property type="term" value="F:oxidoreductase activity"/>
    <property type="evidence" value="ECO:0007669"/>
    <property type="project" value="InterPro"/>
</dbReference>
<dbReference type="PROSITE" id="PS51318">
    <property type="entry name" value="TAT"/>
    <property type="match status" value="1"/>
</dbReference>
<dbReference type="InterPro" id="IPR012368">
    <property type="entry name" value="OxRdtase_Mopterin-bd_su_IorB"/>
</dbReference>
<dbReference type="InterPro" id="IPR046867">
    <property type="entry name" value="AldOxase/xan_DH_MoCoBD2"/>
</dbReference>
<feature type="domain" description="Aldehyde oxidase/xanthine dehydrogenase a/b hammerhead" evidence="1">
    <location>
        <begin position="242"/>
        <end position="324"/>
    </location>
</feature>
<dbReference type="Gene3D" id="3.30.365.10">
    <property type="entry name" value="Aldehyde oxidase/xanthine dehydrogenase, molybdopterin binding domain"/>
    <property type="match status" value="4"/>
</dbReference>
<accession>A0A6B0TKZ3</accession>
<protein>
    <submittedName>
        <fullName evidence="2">Molybdopterin-dependent oxidoreductase</fullName>
    </submittedName>
</protein>